<gene>
    <name evidence="2" type="ORF">OBE_12520</name>
</gene>
<name>K1RYM4_9ZZZZ</name>
<dbReference type="AlphaFoldDB" id="K1RYM4"/>
<keyword evidence="1" id="KW-0812">Transmembrane</keyword>
<comment type="caution">
    <text evidence="2">The sequence shown here is derived from an EMBL/GenBank/DDBJ whole genome shotgun (WGS) entry which is preliminary data.</text>
</comment>
<sequence length="103" mass="11218">MEELASELLKELNCDTAFSIKLPAGLPLIGGVQLDIAESVVITWVVMAVILILSIILTSNLKVHNVSRRQLVTETIVTKLEGIVTGMIGEEGKRYVPYLVSVL</sequence>
<keyword evidence="1" id="KW-1133">Transmembrane helix</keyword>
<protein>
    <submittedName>
        <fullName evidence="2">ATP synthase F0, A subunit</fullName>
    </submittedName>
</protein>
<keyword evidence="1" id="KW-0472">Membrane</keyword>
<evidence type="ECO:0000313" key="2">
    <source>
        <dbReference type="EMBL" id="EKC53582.1"/>
    </source>
</evidence>
<evidence type="ECO:0000256" key="1">
    <source>
        <dbReference type="SAM" id="Phobius"/>
    </source>
</evidence>
<feature type="transmembrane region" description="Helical" evidence="1">
    <location>
        <begin position="41"/>
        <end position="61"/>
    </location>
</feature>
<accession>K1RYM4</accession>
<proteinExistence type="predicted"/>
<feature type="non-terminal residue" evidence="2">
    <location>
        <position position="103"/>
    </location>
</feature>
<dbReference type="EMBL" id="AJWZ01008629">
    <property type="protein sequence ID" value="EKC53582.1"/>
    <property type="molecule type" value="Genomic_DNA"/>
</dbReference>
<organism evidence="2">
    <name type="scientific">human gut metagenome</name>
    <dbReference type="NCBI Taxonomy" id="408170"/>
    <lineage>
        <taxon>unclassified sequences</taxon>
        <taxon>metagenomes</taxon>
        <taxon>organismal metagenomes</taxon>
    </lineage>
</organism>
<reference evidence="2" key="1">
    <citation type="journal article" date="2013" name="Environ. Microbiol.">
        <title>Microbiota from the distal guts of lean and obese adolescents exhibit partial functional redundancy besides clear differences in community structure.</title>
        <authorList>
            <person name="Ferrer M."/>
            <person name="Ruiz A."/>
            <person name="Lanza F."/>
            <person name="Haange S.B."/>
            <person name="Oberbach A."/>
            <person name="Till H."/>
            <person name="Bargiela R."/>
            <person name="Campoy C."/>
            <person name="Segura M.T."/>
            <person name="Richter M."/>
            <person name="von Bergen M."/>
            <person name="Seifert J."/>
            <person name="Suarez A."/>
        </authorList>
    </citation>
    <scope>NUCLEOTIDE SEQUENCE</scope>
</reference>